<keyword evidence="2" id="KW-1185">Reference proteome</keyword>
<evidence type="ECO:0000313" key="2">
    <source>
        <dbReference type="Proteomes" id="UP000553459"/>
    </source>
</evidence>
<accession>A0A845PSJ8</accession>
<evidence type="ECO:0000313" key="1">
    <source>
        <dbReference type="EMBL" id="NAW49983.1"/>
    </source>
</evidence>
<sequence length="115" mass="13273">MKPLNIKFGVLDKIVDYDINKIREYNLKKDNFDNPLNSHLNKTKDVEEIKPNISFVEDVSGTSNQQNLDAKLSGDSNEINELKNQNSTYKDALQKIIFNSEIEEIETMIGKQKRL</sequence>
<dbReference type="AlphaFoldDB" id="A0A845PSJ8"/>
<comment type="caution">
    <text evidence="1">The sequence shown here is derived from an EMBL/GenBank/DDBJ whole genome shotgun (WGS) entry which is preliminary data.</text>
</comment>
<protein>
    <submittedName>
        <fullName evidence="1">Uncharacterized protein</fullName>
    </submittedName>
</protein>
<name>A0A845PSJ8_9FLAO</name>
<reference evidence="1 2" key="1">
    <citation type="submission" date="2019-11" db="EMBL/GenBank/DDBJ databases">
        <title>Characterization of Elizabethkingia argenteiflava sp. nov., isolated from inner surface of Soybean Pods.</title>
        <authorList>
            <person name="Mo S."/>
        </authorList>
    </citation>
    <scope>NUCLEOTIDE SEQUENCE [LARGE SCALE GENOMIC DNA]</scope>
    <source>
        <strain evidence="1 2">YB22</strain>
    </source>
</reference>
<proteinExistence type="predicted"/>
<gene>
    <name evidence="1" type="ORF">GNY06_00750</name>
</gene>
<dbReference type="Proteomes" id="UP000553459">
    <property type="component" value="Unassembled WGS sequence"/>
</dbReference>
<organism evidence="1 2">
    <name type="scientific">Elizabethkingia argenteiflava</name>
    <dbReference type="NCBI Taxonomy" id="2681556"/>
    <lineage>
        <taxon>Bacteria</taxon>
        <taxon>Pseudomonadati</taxon>
        <taxon>Bacteroidota</taxon>
        <taxon>Flavobacteriia</taxon>
        <taxon>Flavobacteriales</taxon>
        <taxon>Weeksellaceae</taxon>
        <taxon>Elizabethkingia</taxon>
    </lineage>
</organism>
<dbReference type="EMBL" id="JAAABJ010000117">
    <property type="protein sequence ID" value="NAW49983.1"/>
    <property type="molecule type" value="Genomic_DNA"/>
</dbReference>